<reference evidence="3 4" key="1">
    <citation type="submission" date="2020-03" db="EMBL/GenBank/DDBJ databases">
        <title>Draft Genome Sequence of Cudoniella acicularis.</title>
        <authorList>
            <person name="Buettner E."/>
            <person name="Kellner H."/>
        </authorList>
    </citation>
    <scope>NUCLEOTIDE SEQUENCE [LARGE SCALE GENOMIC DNA]</scope>
    <source>
        <strain evidence="3 4">DSM 108380</strain>
    </source>
</reference>
<keyword evidence="4" id="KW-1185">Reference proteome</keyword>
<organism evidence="3 4">
    <name type="scientific">Cudoniella acicularis</name>
    <dbReference type="NCBI Taxonomy" id="354080"/>
    <lineage>
        <taxon>Eukaryota</taxon>
        <taxon>Fungi</taxon>
        <taxon>Dikarya</taxon>
        <taxon>Ascomycota</taxon>
        <taxon>Pezizomycotina</taxon>
        <taxon>Leotiomycetes</taxon>
        <taxon>Helotiales</taxon>
        <taxon>Tricladiaceae</taxon>
        <taxon>Cudoniella</taxon>
    </lineage>
</organism>
<keyword evidence="1" id="KW-0732">Signal</keyword>
<feature type="chain" id="PRO_5034077990" description="Aminoglycoside phosphotransferase domain-containing protein" evidence="1">
    <location>
        <begin position="17"/>
        <end position="399"/>
    </location>
</feature>
<dbReference type="Proteomes" id="UP000566819">
    <property type="component" value="Unassembled WGS sequence"/>
</dbReference>
<gene>
    <name evidence="3" type="ORF">G7Y89_g2096</name>
</gene>
<protein>
    <recommendedName>
        <fullName evidence="2">Aminoglycoside phosphotransferase domain-containing protein</fullName>
    </recommendedName>
</protein>
<evidence type="ECO:0000256" key="1">
    <source>
        <dbReference type="SAM" id="SignalP"/>
    </source>
</evidence>
<evidence type="ECO:0000313" key="3">
    <source>
        <dbReference type="EMBL" id="KAF4636002.1"/>
    </source>
</evidence>
<dbReference type="EMBL" id="JAAMPI010000088">
    <property type="protein sequence ID" value="KAF4636002.1"/>
    <property type="molecule type" value="Genomic_DNA"/>
</dbReference>
<proteinExistence type="predicted"/>
<feature type="signal peptide" evidence="1">
    <location>
        <begin position="1"/>
        <end position="16"/>
    </location>
</feature>
<dbReference type="SUPFAM" id="SSF56112">
    <property type="entry name" value="Protein kinase-like (PK-like)"/>
    <property type="match status" value="1"/>
</dbReference>
<name>A0A8H4RU01_9HELO</name>
<sequence length="399" mass="44888">MCILQLLQLLQRLLFSDQHFDPALQTAVRNGRPILRAVKITMTEEEQKQQHGGALPEASLSIGAFFTRNNLTANDRAECNSFVSQLYPGKSSSLPSCQGYCSLTVFVGDDIVVQFRPNTYRLDLSITTTASKIHPEFAPITQYITTIPSSGLLVYRMSRIPGISLRDFRRSSPLLAYSTQNLTNLCISFADFLAQSWHHANQPQSSLPLGTIGLSIETRLKALRATLPARFRTLAKTLLMQLPRITSLPWLFTHGDLMPGNFMLEPSTGVLRGLVDWAESEYLPFGICFYGLEEILGELTPNGFLYHPDANTLREIFWKELEQEIPELRDDVKSNVIMARDLGVLLWYGIAFDDGAVNRVVEEGRDVPEIWKLDAFLSPEQGEENTREHPVSAERISKI</sequence>
<evidence type="ECO:0000313" key="4">
    <source>
        <dbReference type="Proteomes" id="UP000566819"/>
    </source>
</evidence>
<dbReference type="InterPro" id="IPR002575">
    <property type="entry name" value="Aminoglycoside_PTrfase"/>
</dbReference>
<feature type="domain" description="Aminoglycoside phosphotransferase" evidence="2">
    <location>
        <begin position="149"/>
        <end position="282"/>
    </location>
</feature>
<accession>A0A8H4RU01</accession>
<dbReference type="OrthoDB" id="5598852at2759"/>
<comment type="caution">
    <text evidence="3">The sequence shown here is derived from an EMBL/GenBank/DDBJ whole genome shotgun (WGS) entry which is preliminary data.</text>
</comment>
<dbReference type="InterPro" id="IPR011009">
    <property type="entry name" value="Kinase-like_dom_sf"/>
</dbReference>
<dbReference type="Gene3D" id="3.90.1200.10">
    <property type="match status" value="1"/>
</dbReference>
<dbReference type="Pfam" id="PF01636">
    <property type="entry name" value="APH"/>
    <property type="match status" value="1"/>
</dbReference>
<dbReference type="AlphaFoldDB" id="A0A8H4RU01"/>
<evidence type="ECO:0000259" key="2">
    <source>
        <dbReference type="Pfam" id="PF01636"/>
    </source>
</evidence>